<dbReference type="InterPro" id="IPR036116">
    <property type="entry name" value="FN3_sf"/>
</dbReference>
<dbReference type="InterPro" id="IPR003961">
    <property type="entry name" value="FN3_dom"/>
</dbReference>
<dbReference type="Proteomes" id="UP001174909">
    <property type="component" value="Unassembled WGS sequence"/>
</dbReference>
<evidence type="ECO:0000256" key="2">
    <source>
        <dbReference type="ARBA" id="ARBA00023157"/>
    </source>
</evidence>
<evidence type="ECO:0000256" key="1">
    <source>
        <dbReference type="ARBA" id="ARBA00022737"/>
    </source>
</evidence>
<keyword evidence="2" id="KW-1015">Disulfide bond</keyword>
<dbReference type="AlphaFoldDB" id="A0AA35RW45"/>
<keyword evidence="3" id="KW-0472">Membrane</keyword>
<dbReference type="CDD" id="cd00063">
    <property type="entry name" value="FN3"/>
    <property type="match status" value="1"/>
</dbReference>
<sequence>MTLQWEGVPCIHQNGEITGYVVKYWAQGNETTETITYDGSKTDATISDLLPSSNYSFQVAGINSAGTGVFSEQVTGKTERLISLSLETPLALNPDAKNPDVSIVAISSTLPCDWTLRPSVNYLNDGEVDPDCSVKKTPTTAPTTNSGYLIAGAVAAILIFVGAIIIILIVAYRRRYRGHISLKQKRESVELHVF</sequence>
<evidence type="ECO:0000313" key="5">
    <source>
        <dbReference type="EMBL" id="CAI8018845.1"/>
    </source>
</evidence>
<dbReference type="PROSITE" id="PS50853">
    <property type="entry name" value="FN3"/>
    <property type="match status" value="1"/>
</dbReference>
<dbReference type="SUPFAM" id="SSF49265">
    <property type="entry name" value="Fibronectin type III"/>
    <property type="match status" value="1"/>
</dbReference>
<feature type="transmembrane region" description="Helical" evidence="3">
    <location>
        <begin position="148"/>
        <end position="172"/>
    </location>
</feature>
<evidence type="ECO:0000259" key="4">
    <source>
        <dbReference type="PROSITE" id="PS50853"/>
    </source>
</evidence>
<evidence type="ECO:0000256" key="3">
    <source>
        <dbReference type="SAM" id="Phobius"/>
    </source>
</evidence>
<accession>A0AA35RW45</accession>
<dbReference type="FunFam" id="2.60.40.10:FF:000028">
    <property type="entry name" value="Neuronal cell adhesion molecule"/>
    <property type="match status" value="1"/>
</dbReference>
<keyword evidence="3" id="KW-0812">Transmembrane</keyword>
<dbReference type="PANTHER" id="PTHR44170">
    <property type="entry name" value="PROTEIN SIDEKICK"/>
    <property type="match status" value="1"/>
</dbReference>
<proteinExistence type="predicted"/>
<gene>
    <name evidence="5" type="ORF">GBAR_LOCUS11392</name>
</gene>
<comment type="caution">
    <text evidence="5">The sequence shown here is derived from an EMBL/GenBank/DDBJ whole genome shotgun (WGS) entry which is preliminary data.</text>
</comment>
<dbReference type="Pfam" id="PF00041">
    <property type="entry name" value="fn3"/>
    <property type="match status" value="1"/>
</dbReference>
<reference evidence="5" key="1">
    <citation type="submission" date="2023-03" db="EMBL/GenBank/DDBJ databases">
        <authorList>
            <person name="Steffen K."/>
            <person name="Cardenas P."/>
        </authorList>
    </citation>
    <scope>NUCLEOTIDE SEQUENCE</scope>
</reference>
<keyword evidence="6" id="KW-1185">Reference proteome</keyword>
<keyword evidence="1" id="KW-0677">Repeat</keyword>
<dbReference type="PRINTS" id="PR00014">
    <property type="entry name" value="FNTYPEIII"/>
</dbReference>
<evidence type="ECO:0000313" key="6">
    <source>
        <dbReference type="Proteomes" id="UP001174909"/>
    </source>
</evidence>
<dbReference type="InterPro" id="IPR013783">
    <property type="entry name" value="Ig-like_fold"/>
</dbReference>
<organism evidence="5 6">
    <name type="scientific">Geodia barretti</name>
    <name type="common">Barrett's horny sponge</name>
    <dbReference type="NCBI Taxonomy" id="519541"/>
    <lineage>
        <taxon>Eukaryota</taxon>
        <taxon>Metazoa</taxon>
        <taxon>Porifera</taxon>
        <taxon>Demospongiae</taxon>
        <taxon>Heteroscleromorpha</taxon>
        <taxon>Tetractinellida</taxon>
        <taxon>Astrophorina</taxon>
        <taxon>Geodiidae</taxon>
        <taxon>Geodia</taxon>
    </lineage>
</organism>
<feature type="domain" description="Fibronectin type-III" evidence="4">
    <location>
        <begin position="1"/>
        <end position="81"/>
    </location>
</feature>
<dbReference type="PANTHER" id="PTHR44170:SF6">
    <property type="entry name" value="CONTACTIN"/>
    <property type="match status" value="1"/>
</dbReference>
<dbReference type="GO" id="GO:0016020">
    <property type="term" value="C:membrane"/>
    <property type="evidence" value="ECO:0007669"/>
    <property type="project" value="UniProtKB-SubCell"/>
</dbReference>
<dbReference type="Gene3D" id="2.60.40.10">
    <property type="entry name" value="Immunoglobulins"/>
    <property type="match status" value="1"/>
</dbReference>
<name>A0AA35RW45_GEOBA</name>
<protein>
    <submittedName>
        <fullName evidence="5">Protein sidekick-2</fullName>
    </submittedName>
</protein>
<dbReference type="GO" id="GO:0098609">
    <property type="term" value="P:cell-cell adhesion"/>
    <property type="evidence" value="ECO:0007669"/>
    <property type="project" value="TreeGrafter"/>
</dbReference>
<keyword evidence="3" id="KW-1133">Transmembrane helix</keyword>
<dbReference type="EMBL" id="CASHTH010001712">
    <property type="protein sequence ID" value="CAI8018845.1"/>
    <property type="molecule type" value="Genomic_DNA"/>
</dbReference>